<evidence type="ECO:0000259" key="4">
    <source>
        <dbReference type="PROSITE" id="PS50968"/>
    </source>
</evidence>
<dbReference type="InterPro" id="IPR050709">
    <property type="entry name" value="Biotin_Carboxyl_Carrier/Decarb"/>
</dbReference>
<keyword evidence="3" id="KW-0443">Lipid metabolism</keyword>
<keyword evidence="3" id="KW-0444">Lipid biosynthesis</keyword>
<dbReference type="Proteomes" id="UP000243688">
    <property type="component" value="Unassembled WGS sequence"/>
</dbReference>
<evidence type="ECO:0000313" key="6">
    <source>
        <dbReference type="Proteomes" id="UP000243688"/>
    </source>
</evidence>
<evidence type="ECO:0000313" key="5">
    <source>
        <dbReference type="EMBL" id="PDO10868.1"/>
    </source>
</evidence>
<comment type="caution">
    <text evidence="5">The sequence shown here is derived from an EMBL/GenBank/DDBJ whole genome shotgun (WGS) entry which is preliminary data.</text>
</comment>
<dbReference type="Pfam" id="PF00364">
    <property type="entry name" value="Biotin_lipoyl"/>
    <property type="match status" value="1"/>
</dbReference>
<dbReference type="EMBL" id="MOXJ01000008">
    <property type="protein sequence ID" value="PDO10868.1"/>
    <property type="molecule type" value="Genomic_DNA"/>
</dbReference>
<dbReference type="NCBIfam" id="TIGR00531">
    <property type="entry name" value="BCCP"/>
    <property type="match status" value="1"/>
</dbReference>
<evidence type="ECO:0000256" key="1">
    <source>
        <dbReference type="ARBA" id="ARBA00017562"/>
    </source>
</evidence>
<dbReference type="InterPro" id="IPR011053">
    <property type="entry name" value="Single_hybrid_motif"/>
</dbReference>
<evidence type="ECO:0000256" key="3">
    <source>
        <dbReference type="RuleBase" id="RU364072"/>
    </source>
</evidence>
<keyword evidence="2 3" id="KW-0092">Biotin</keyword>
<dbReference type="PANTHER" id="PTHR45266">
    <property type="entry name" value="OXALOACETATE DECARBOXYLASE ALPHA CHAIN"/>
    <property type="match status" value="1"/>
</dbReference>
<organism evidence="5 6">
    <name type="scientific">Candidatus Reconcilbacillus cellulovorans</name>
    <dbReference type="NCBI Taxonomy" id="1906605"/>
    <lineage>
        <taxon>Bacteria</taxon>
        <taxon>Bacillati</taxon>
        <taxon>Bacillota</taxon>
        <taxon>Bacilli</taxon>
        <taxon>Bacillales</taxon>
        <taxon>Paenibacillaceae</taxon>
        <taxon>Candidatus Reconcilbacillus</taxon>
    </lineage>
</organism>
<evidence type="ECO:0000256" key="2">
    <source>
        <dbReference type="ARBA" id="ARBA00023267"/>
    </source>
</evidence>
<dbReference type="InterPro" id="IPR000089">
    <property type="entry name" value="Biotin_lipoyl"/>
</dbReference>
<feature type="domain" description="Lipoyl-binding" evidence="4">
    <location>
        <begin position="89"/>
        <end position="165"/>
    </location>
</feature>
<sequence>MFRLEDIKELVRLVDQSSVSELEIEHEGSRLAIRKSVQPAAPVPAVAVPAPVIQQPVAVPTASAPAERPEPSGGLGQERAIVSGQAEKLHTIVAPMVGTFYRSPAPGAPPFVEVGDKVNEKTVVCIIEAMKLMNEIEAEVRGEIVEILAENGQLVEYGEPLFRVRLE</sequence>
<protein>
    <recommendedName>
        <fullName evidence="1 3">Biotin carboxyl carrier protein of acetyl-CoA carboxylase</fullName>
    </recommendedName>
</protein>
<gene>
    <name evidence="5" type="ORF">BLM47_05025</name>
</gene>
<dbReference type="PANTHER" id="PTHR45266:SF3">
    <property type="entry name" value="OXALOACETATE DECARBOXYLASE ALPHA CHAIN"/>
    <property type="match status" value="1"/>
</dbReference>
<reference evidence="5 6" key="1">
    <citation type="submission" date="2016-12" db="EMBL/GenBank/DDBJ databases">
        <title>Candidatus Reconcilibacillus cellulovorans genome.</title>
        <authorList>
            <person name="Kolinko S."/>
            <person name="Wu Y.-W."/>
            <person name="Tachea F."/>
            <person name="Denzel E."/>
            <person name="Hiras J."/>
            <person name="Baecker N."/>
            <person name="Chan L.J."/>
            <person name="Eichorst S.A."/>
            <person name="Frey D."/>
            <person name="Adams P.D."/>
            <person name="Pray T."/>
            <person name="Tanjore D."/>
            <person name="Petzold C.J."/>
            <person name="Gladden J.M."/>
            <person name="Simmons B.A."/>
            <person name="Singer S.W."/>
        </authorList>
    </citation>
    <scope>NUCLEOTIDE SEQUENCE [LARGE SCALE GENOMIC DNA]</scope>
    <source>
        <strain evidence="5">JTherm</strain>
    </source>
</reference>
<name>A0A2A6E0L6_9BACL</name>
<dbReference type="Gene3D" id="2.40.50.100">
    <property type="match status" value="1"/>
</dbReference>
<proteinExistence type="predicted"/>
<comment type="function">
    <text evidence="3">This protein is a component of the acetyl coenzyme A carboxylase complex; first, biotin carboxylase catalyzes the carboxylation of the carrier protein and then the transcarboxylase transfers the carboxyl group to form malonyl-CoA.</text>
</comment>
<dbReference type="CDD" id="cd06850">
    <property type="entry name" value="biotinyl_domain"/>
    <property type="match status" value="1"/>
</dbReference>
<dbReference type="UniPathway" id="UPA00094"/>
<accession>A0A2A6E0L6</accession>
<dbReference type="GO" id="GO:0009317">
    <property type="term" value="C:acetyl-CoA carboxylase complex"/>
    <property type="evidence" value="ECO:0007669"/>
    <property type="project" value="InterPro"/>
</dbReference>
<dbReference type="GO" id="GO:0006633">
    <property type="term" value="P:fatty acid biosynthetic process"/>
    <property type="evidence" value="ECO:0007669"/>
    <property type="project" value="UniProtKB-UniPathway"/>
</dbReference>
<keyword evidence="3" id="KW-0275">Fatty acid biosynthesis</keyword>
<dbReference type="InterPro" id="IPR001249">
    <property type="entry name" value="AcCoA_biotinCC"/>
</dbReference>
<comment type="pathway">
    <text evidence="3">Lipid metabolism; fatty acid biosynthesis.</text>
</comment>
<dbReference type="FunFam" id="2.40.50.100:FF:000003">
    <property type="entry name" value="Acetyl-CoA carboxylase biotin carboxyl carrier protein"/>
    <property type="match status" value="1"/>
</dbReference>
<dbReference type="SUPFAM" id="SSF51230">
    <property type="entry name" value="Single hybrid motif"/>
    <property type="match status" value="1"/>
</dbReference>
<dbReference type="GO" id="GO:0003989">
    <property type="term" value="F:acetyl-CoA carboxylase activity"/>
    <property type="evidence" value="ECO:0007669"/>
    <property type="project" value="InterPro"/>
</dbReference>
<dbReference type="PRINTS" id="PR01071">
    <property type="entry name" value="ACOABIOTINCC"/>
</dbReference>
<keyword evidence="3" id="KW-0276">Fatty acid metabolism</keyword>
<dbReference type="AlphaFoldDB" id="A0A2A6E0L6"/>
<dbReference type="PROSITE" id="PS50968">
    <property type="entry name" value="BIOTINYL_LIPOYL"/>
    <property type="match status" value="1"/>
</dbReference>